<dbReference type="EMBL" id="CCND01000006">
    <property type="protein sequence ID" value="CDX52285.1"/>
    <property type="molecule type" value="Genomic_DNA"/>
</dbReference>
<organism evidence="3 6">
    <name type="scientific">Mesorhizobium plurifarium</name>
    <dbReference type="NCBI Taxonomy" id="69974"/>
    <lineage>
        <taxon>Bacteria</taxon>
        <taxon>Pseudomonadati</taxon>
        <taxon>Pseudomonadota</taxon>
        <taxon>Alphaproteobacteria</taxon>
        <taxon>Hyphomicrobiales</taxon>
        <taxon>Phyllobacteriaceae</taxon>
        <taxon>Mesorhizobium</taxon>
    </lineage>
</organism>
<dbReference type="Proteomes" id="UP000046373">
    <property type="component" value="Unassembled WGS sequence"/>
</dbReference>
<protein>
    <recommendedName>
        <fullName evidence="8">Stringent starvation protein B</fullName>
    </recommendedName>
</protein>
<dbReference type="Pfam" id="PF04386">
    <property type="entry name" value="SspB"/>
    <property type="match status" value="1"/>
</dbReference>
<name>A0A090EMF1_MESPL</name>
<dbReference type="Gene3D" id="2.30.30.220">
    <property type="entry name" value="SspB-like"/>
    <property type="match status" value="1"/>
</dbReference>
<evidence type="ECO:0000313" key="7">
    <source>
        <dbReference type="Proteomes" id="UP000182888"/>
    </source>
</evidence>
<dbReference type="EMBL" id="CCNB01000004">
    <property type="protein sequence ID" value="CDX29955.1"/>
    <property type="molecule type" value="Genomic_DNA"/>
</dbReference>
<dbReference type="InterPro" id="IPR036760">
    <property type="entry name" value="SspB-like_sf"/>
</dbReference>
<dbReference type="SUPFAM" id="SSF101738">
    <property type="entry name" value="SspB-like"/>
    <property type="match status" value="1"/>
</dbReference>
<feature type="region of interest" description="Disordered" evidence="1">
    <location>
        <begin position="148"/>
        <end position="188"/>
    </location>
</feature>
<reference evidence="4" key="1">
    <citation type="submission" date="2014-08" db="EMBL/GenBank/DDBJ databases">
        <title>DNA barcoding of Bradysia (Diptera: Sciaridae) for detection of the immature stages on agricultural crops.</title>
        <authorList>
            <person name="Shin S."/>
            <person name="Jung S."/>
            <person name="Heller K."/>
            <person name="Menzel F."/>
            <person name="Hong T.-K."/>
            <person name="Lee H."/>
            <person name="Lee S."/>
        </authorList>
    </citation>
    <scope>NUCLEOTIDE SEQUENCE</scope>
</reference>
<gene>
    <name evidence="4" type="ORF">MPL1032_140310</name>
    <name evidence="2" type="ORF">MPL3356_60388</name>
    <name evidence="3" type="ORF">MPLDJ20_120688</name>
</gene>
<evidence type="ECO:0000313" key="2">
    <source>
        <dbReference type="EMBL" id="CDX26430.1"/>
    </source>
</evidence>
<accession>A0A090EMF1</accession>
<feature type="compositionally biased region" description="Low complexity" evidence="1">
    <location>
        <begin position="153"/>
        <end position="163"/>
    </location>
</feature>
<dbReference type="STRING" id="69974.MPLDJ20_120688"/>
<reference evidence="7" key="4">
    <citation type="submission" date="2014-08" db="EMBL/GenBank/DDBJ databases">
        <authorList>
            <person name="Edwards T."/>
        </authorList>
    </citation>
    <scope>NUCLEOTIDE SEQUENCE [LARGE SCALE GENOMIC DNA]</scope>
</reference>
<sequence>MRLYAVYAALKLDYSYADDSTEPDHHMADDHIRYDILAQEALRGVMRKVLAEVARTGLPGNHHFFITFLTGAPGVRISSRLRERYPEQMTIVIQFQYWDLKVTDAGFEVGLSFSDVPEKLEIPFSAVRGFYDPSVNFELEFDVKTESAEDEAAAPAPEPVAVVPEKKPETKKKAAEAEKKPAVAETGGKGADVVSLDAFRKK</sequence>
<reference evidence="3 6" key="3">
    <citation type="submission" date="2014-08" db="EMBL/GenBank/DDBJ databases">
        <authorList>
            <person name="Moulin Lionel"/>
        </authorList>
    </citation>
    <scope>NUCLEOTIDE SEQUENCE [LARGE SCALE GENOMIC DNA]</scope>
</reference>
<dbReference type="AlphaFoldDB" id="A0A090EMF1"/>
<dbReference type="EMBL" id="CCMZ01000056">
    <property type="protein sequence ID" value="CDX26430.1"/>
    <property type="molecule type" value="Genomic_DNA"/>
</dbReference>
<evidence type="ECO:0000313" key="5">
    <source>
        <dbReference type="Proteomes" id="UP000045285"/>
    </source>
</evidence>
<dbReference type="Proteomes" id="UP000182888">
    <property type="component" value="Unassembled WGS sequence"/>
</dbReference>
<dbReference type="InterPro" id="IPR007481">
    <property type="entry name" value="SspB"/>
</dbReference>
<reference evidence="5" key="2">
    <citation type="submission" date="2014-08" db="EMBL/GenBank/DDBJ databases">
        <authorList>
            <person name="Moulin L."/>
        </authorList>
    </citation>
    <scope>NUCLEOTIDE SEQUENCE [LARGE SCALE GENOMIC DNA]</scope>
</reference>
<keyword evidence="5" id="KW-1185">Reference proteome</keyword>
<proteinExistence type="predicted"/>
<evidence type="ECO:0000313" key="4">
    <source>
        <dbReference type="EMBL" id="CDX52285.1"/>
    </source>
</evidence>
<evidence type="ECO:0000256" key="1">
    <source>
        <dbReference type="SAM" id="MobiDB-lite"/>
    </source>
</evidence>
<evidence type="ECO:0008006" key="8">
    <source>
        <dbReference type="Google" id="ProtNLM"/>
    </source>
</evidence>
<dbReference type="Proteomes" id="UP000045285">
    <property type="component" value="Unassembled WGS sequence"/>
</dbReference>
<evidence type="ECO:0000313" key="3">
    <source>
        <dbReference type="EMBL" id="CDX29955.1"/>
    </source>
</evidence>
<evidence type="ECO:0000313" key="6">
    <source>
        <dbReference type="Proteomes" id="UP000046373"/>
    </source>
</evidence>
<feature type="compositionally biased region" description="Basic and acidic residues" evidence="1">
    <location>
        <begin position="164"/>
        <end position="182"/>
    </location>
</feature>